<protein>
    <submittedName>
        <fullName evidence="2">Uncharacterized protein</fullName>
    </submittedName>
</protein>
<keyword evidence="3" id="KW-1185">Reference proteome</keyword>
<dbReference type="OrthoDB" id="5413827at2759"/>
<evidence type="ECO:0000313" key="3">
    <source>
        <dbReference type="Proteomes" id="UP000799444"/>
    </source>
</evidence>
<evidence type="ECO:0000313" key="2">
    <source>
        <dbReference type="EMBL" id="KAF2733293.1"/>
    </source>
</evidence>
<reference evidence="2" key="1">
    <citation type="journal article" date="2020" name="Stud. Mycol.">
        <title>101 Dothideomycetes genomes: a test case for predicting lifestyles and emergence of pathogens.</title>
        <authorList>
            <person name="Haridas S."/>
            <person name="Albert R."/>
            <person name="Binder M."/>
            <person name="Bloem J."/>
            <person name="Labutti K."/>
            <person name="Salamov A."/>
            <person name="Andreopoulos B."/>
            <person name="Baker S."/>
            <person name="Barry K."/>
            <person name="Bills G."/>
            <person name="Bluhm B."/>
            <person name="Cannon C."/>
            <person name="Castanera R."/>
            <person name="Culley D."/>
            <person name="Daum C."/>
            <person name="Ezra D."/>
            <person name="Gonzalez J."/>
            <person name="Henrissat B."/>
            <person name="Kuo A."/>
            <person name="Liang C."/>
            <person name="Lipzen A."/>
            <person name="Lutzoni F."/>
            <person name="Magnuson J."/>
            <person name="Mondo S."/>
            <person name="Nolan M."/>
            <person name="Ohm R."/>
            <person name="Pangilinan J."/>
            <person name="Park H.-J."/>
            <person name="Ramirez L."/>
            <person name="Alfaro M."/>
            <person name="Sun H."/>
            <person name="Tritt A."/>
            <person name="Yoshinaga Y."/>
            <person name="Zwiers L.-H."/>
            <person name="Turgeon B."/>
            <person name="Goodwin S."/>
            <person name="Spatafora J."/>
            <person name="Crous P."/>
            <person name="Grigoriev I."/>
        </authorList>
    </citation>
    <scope>NUCLEOTIDE SEQUENCE</scope>
    <source>
        <strain evidence="2">CBS 125425</strain>
    </source>
</reference>
<name>A0A9P4QSZ5_9PLEO</name>
<gene>
    <name evidence="2" type="ORF">EJ04DRAFT_439321</name>
</gene>
<evidence type="ECO:0000256" key="1">
    <source>
        <dbReference type="SAM" id="MobiDB-lite"/>
    </source>
</evidence>
<feature type="compositionally biased region" description="Basic and acidic residues" evidence="1">
    <location>
        <begin position="8"/>
        <end position="19"/>
    </location>
</feature>
<sequence length="318" mass="36083">MAPLRLKTPKEPGKYDRLPYRIKPSTPPGQALGTGDAPILLTPSPSPVAERVPFSFLELAAELRLQVYAHLLPTGYIISFGVRTENENGPLINLTAIFYGENTFQFSIDGLPHKPVSLHSPYIFGPLGRPISLPLLRNLRRIELVVSVSTTGHWVTKRHRARLEHFVDVLKEHADDENKKSLLTNLTVRCDARTKTRGQHIRYGQHSIYYYGSEVPHKELYMYGVEPLAQLRGIEQVKVHGLPDWFANCLELCIKGDGGHLLPKKYKAKGKLVTYKTHLGGRIRTKSVQKSAKTWNKPLLDWKEFARRNCIERPSKNL</sequence>
<dbReference type="AlphaFoldDB" id="A0A9P4QSZ5"/>
<organism evidence="2 3">
    <name type="scientific">Polyplosphaeria fusca</name>
    <dbReference type="NCBI Taxonomy" id="682080"/>
    <lineage>
        <taxon>Eukaryota</taxon>
        <taxon>Fungi</taxon>
        <taxon>Dikarya</taxon>
        <taxon>Ascomycota</taxon>
        <taxon>Pezizomycotina</taxon>
        <taxon>Dothideomycetes</taxon>
        <taxon>Pleosporomycetidae</taxon>
        <taxon>Pleosporales</taxon>
        <taxon>Tetraplosphaeriaceae</taxon>
        <taxon>Polyplosphaeria</taxon>
    </lineage>
</organism>
<accession>A0A9P4QSZ5</accession>
<dbReference type="Proteomes" id="UP000799444">
    <property type="component" value="Unassembled WGS sequence"/>
</dbReference>
<comment type="caution">
    <text evidence="2">The sequence shown here is derived from an EMBL/GenBank/DDBJ whole genome shotgun (WGS) entry which is preliminary data.</text>
</comment>
<proteinExistence type="predicted"/>
<feature type="region of interest" description="Disordered" evidence="1">
    <location>
        <begin position="1"/>
        <end position="36"/>
    </location>
</feature>
<dbReference type="EMBL" id="ML996163">
    <property type="protein sequence ID" value="KAF2733293.1"/>
    <property type="molecule type" value="Genomic_DNA"/>
</dbReference>